<proteinExistence type="predicted"/>
<keyword evidence="10" id="KW-1185">Reference proteome</keyword>
<evidence type="ECO:0000256" key="2">
    <source>
        <dbReference type="ARBA" id="ARBA00022723"/>
    </source>
</evidence>
<dbReference type="EC" id="3.4.24.-" evidence="7"/>
<evidence type="ECO:0000256" key="7">
    <source>
        <dbReference type="RuleBase" id="RU361183"/>
    </source>
</evidence>
<dbReference type="PANTHER" id="PTHR10127">
    <property type="entry name" value="DISCOIDIN, CUB, EGF, LAMININ , AND ZINC METALLOPROTEASE DOMAIN CONTAINING"/>
    <property type="match status" value="1"/>
</dbReference>
<keyword evidence="2 7" id="KW-0479">Metal-binding</keyword>
<feature type="chain" id="PRO_5041780929" description="Metalloendopeptidase" evidence="7">
    <location>
        <begin position="21"/>
        <end position="280"/>
    </location>
</feature>
<evidence type="ECO:0000256" key="4">
    <source>
        <dbReference type="ARBA" id="ARBA00022833"/>
    </source>
</evidence>
<feature type="signal peptide" evidence="7">
    <location>
        <begin position="1"/>
        <end position="20"/>
    </location>
</feature>
<organism evidence="9 10">
    <name type="scientific">Petrolisthes manimaculis</name>
    <dbReference type="NCBI Taxonomy" id="1843537"/>
    <lineage>
        <taxon>Eukaryota</taxon>
        <taxon>Metazoa</taxon>
        <taxon>Ecdysozoa</taxon>
        <taxon>Arthropoda</taxon>
        <taxon>Crustacea</taxon>
        <taxon>Multicrustacea</taxon>
        <taxon>Malacostraca</taxon>
        <taxon>Eumalacostraca</taxon>
        <taxon>Eucarida</taxon>
        <taxon>Decapoda</taxon>
        <taxon>Pleocyemata</taxon>
        <taxon>Anomura</taxon>
        <taxon>Galatheoidea</taxon>
        <taxon>Porcellanidae</taxon>
        <taxon>Petrolisthes</taxon>
    </lineage>
</organism>
<dbReference type="GO" id="GO:0004222">
    <property type="term" value="F:metalloendopeptidase activity"/>
    <property type="evidence" value="ECO:0007669"/>
    <property type="project" value="UniProtKB-UniRule"/>
</dbReference>
<comment type="cofactor">
    <cofactor evidence="7">
        <name>Zn(2+)</name>
        <dbReference type="ChEBI" id="CHEBI:29105"/>
    </cofactor>
    <text evidence="7">Binds 1 zinc ion per subunit.</text>
</comment>
<keyword evidence="7" id="KW-0732">Signal</keyword>
<protein>
    <recommendedName>
        <fullName evidence="7">Metalloendopeptidase</fullName>
        <ecNumber evidence="7">3.4.24.-</ecNumber>
    </recommendedName>
</protein>
<comment type="caution">
    <text evidence="6">Lacks conserved residue(s) required for the propagation of feature annotation.</text>
</comment>
<keyword evidence="1 7" id="KW-0645">Protease</keyword>
<name>A0AAE1QLD1_9EUCA</name>
<reference evidence="9" key="1">
    <citation type="submission" date="2023-11" db="EMBL/GenBank/DDBJ databases">
        <title>Genome assemblies of two species of porcelain crab, Petrolisthes cinctipes and Petrolisthes manimaculis (Anomura: Porcellanidae).</title>
        <authorList>
            <person name="Angst P."/>
        </authorList>
    </citation>
    <scope>NUCLEOTIDE SEQUENCE</scope>
    <source>
        <strain evidence="9">PB745_02</strain>
        <tissue evidence="9">Gill</tissue>
    </source>
</reference>
<keyword evidence="5 7" id="KW-0482">Metalloprotease</keyword>
<dbReference type="Pfam" id="PF01400">
    <property type="entry name" value="Astacin"/>
    <property type="match status" value="1"/>
</dbReference>
<evidence type="ECO:0000256" key="1">
    <source>
        <dbReference type="ARBA" id="ARBA00022670"/>
    </source>
</evidence>
<dbReference type="SMART" id="SM00235">
    <property type="entry name" value="ZnMc"/>
    <property type="match status" value="1"/>
</dbReference>
<accession>A0AAE1QLD1</accession>
<dbReference type="Proteomes" id="UP001292094">
    <property type="component" value="Unassembled WGS sequence"/>
</dbReference>
<dbReference type="InterPro" id="IPR006026">
    <property type="entry name" value="Peptidase_Metallo"/>
</dbReference>
<dbReference type="InterPro" id="IPR024079">
    <property type="entry name" value="MetalloPept_cat_dom_sf"/>
</dbReference>
<evidence type="ECO:0000256" key="3">
    <source>
        <dbReference type="ARBA" id="ARBA00022801"/>
    </source>
</evidence>
<comment type="caution">
    <text evidence="9">The sequence shown here is derived from an EMBL/GenBank/DDBJ whole genome shotgun (WGS) entry which is preliminary data.</text>
</comment>
<evidence type="ECO:0000259" key="8">
    <source>
        <dbReference type="PROSITE" id="PS51864"/>
    </source>
</evidence>
<sequence length="280" mass="32651">MKPLTAVSVLVLLLATTTTSFKHEVENSEPPNPSTSIIQFIADFIDGRPNPEEVDGKLLHVDMILAKKQRRPLEERAFYENYDEDRLLFFWPPAPESNNPYPVVPYVFDSSVGTDCVDAIKDSIADFEANTCITFHETTNINQPHVIFIMADWFTAWIGRHYFWNGQEIYIGPSCDKAYIGQFIGVTLLYFFEEVRPDRDNYVHINMENLPDTGLEWLFTIKDNLATVEYDYTSLFRRHFRHHLPERRVHGCKLQLRLSSKLQWGQLREPDQGKLLRTTY</sequence>
<dbReference type="PRINTS" id="PR00480">
    <property type="entry name" value="ASTACIN"/>
</dbReference>
<keyword evidence="3 7" id="KW-0378">Hydrolase</keyword>
<dbReference type="GO" id="GO:0008270">
    <property type="term" value="F:zinc ion binding"/>
    <property type="evidence" value="ECO:0007669"/>
    <property type="project" value="InterPro"/>
</dbReference>
<dbReference type="GO" id="GO:0006508">
    <property type="term" value="P:proteolysis"/>
    <property type="evidence" value="ECO:0007669"/>
    <property type="project" value="UniProtKB-KW"/>
</dbReference>
<dbReference type="PROSITE" id="PS51864">
    <property type="entry name" value="ASTACIN"/>
    <property type="match status" value="1"/>
</dbReference>
<gene>
    <name evidence="9" type="ORF">Pmani_000590</name>
</gene>
<dbReference type="PANTHER" id="PTHR10127:SF780">
    <property type="entry name" value="METALLOENDOPEPTIDASE"/>
    <property type="match status" value="1"/>
</dbReference>
<feature type="domain" description="Peptidase M12A" evidence="8">
    <location>
        <begin position="76"/>
        <end position="280"/>
    </location>
</feature>
<dbReference type="Gene3D" id="3.40.390.10">
    <property type="entry name" value="Collagenase (Catalytic Domain)"/>
    <property type="match status" value="1"/>
</dbReference>
<evidence type="ECO:0000256" key="6">
    <source>
        <dbReference type="PROSITE-ProRule" id="PRU01211"/>
    </source>
</evidence>
<keyword evidence="4 7" id="KW-0862">Zinc</keyword>
<evidence type="ECO:0000313" key="9">
    <source>
        <dbReference type="EMBL" id="KAK4329034.1"/>
    </source>
</evidence>
<dbReference type="EMBL" id="JAWZYT010000041">
    <property type="protein sequence ID" value="KAK4329034.1"/>
    <property type="molecule type" value="Genomic_DNA"/>
</dbReference>
<dbReference type="SUPFAM" id="SSF55486">
    <property type="entry name" value="Metalloproteases ('zincins'), catalytic domain"/>
    <property type="match status" value="1"/>
</dbReference>
<evidence type="ECO:0000256" key="5">
    <source>
        <dbReference type="ARBA" id="ARBA00023049"/>
    </source>
</evidence>
<evidence type="ECO:0000313" key="10">
    <source>
        <dbReference type="Proteomes" id="UP001292094"/>
    </source>
</evidence>
<dbReference type="InterPro" id="IPR001506">
    <property type="entry name" value="Peptidase_M12A"/>
</dbReference>
<dbReference type="AlphaFoldDB" id="A0AAE1QLD1"/>